<evidence type="ECO:0000256" key="3">
    <source>
        <dbReference type="ARBA" id="ARBA00012972"/>
    </source>
</evidence>
<accession>A0A1F5H7L0</accession>
<keyword evidence="4" id="KW-0808">Transferase</keyword>
<proteinExistence type="inferred from homology"/>
<dbReference type="AlphaFoldDB" id="A0A1F5H7L0"/>
<dbReference type="Proteomes" id="UP000177039">
    <property type="component" value="Unassembled WGS sequence"/>
</dbReference>
<evidence type="ECO:0000313" key="5">
    <source>
        <dbReference type="EMBL" id="OGE00157.1"/>
    </source>
</evidence>
<gene>
    <name evidence="5" type="ORF">A3B54_02020</name>
</gene>
<name>A0A1F5H7L0_9BACT</name>
<dbReference type="PANTHER" id="PTHR11739">
    <property type="entry name" value="CITRATE SYNTHASE"/>
    <property type="match status" value="1"/>
</dbReference>
<dbReference type="CDD" id="cd06100">
    <property type="entry name" value="CCL_ACL-C"/>
    <property type="match status" value="1"/>
</dbReference>
<dbReference type="GO" id="GO:0005829">
    <property type="term" value="C:cytosol"/>
    <property type="evidence" value="ECO:0007669"/>
    <property type="project" value="TreeGrafter"/>
</dbReference>
<dbReference type="InterPro" id="IPR016142">
    <property type="entry name" value="Citrate_synth-like_lrg_a-sub"/>
</dbReference>
<evidence type="ECO:0000313" key="6">
    <source>
        <dbReference type="Proteomes" id="UP000177039"/>
    </source>
</evidence>
<sequence>MPKPYRSAITTHVGGRPYVYGYDLAELAGTNSFARAIYLILKGEMPDKNSEKMLEAILTISIDHGVEPPSVVAARNVYSGGSPVQAAVASGILALGEYHGGAIEAAMENFLRYCPPAGDGADKLVEDFAKSGQRVSGFGHRLYETDLRTIRLVQIAKELGFYGKFVKFAEAVEGKLLFGGKRLPINIDGIIAALLLEMGFNPKVGKGVFIIARTPGLVAHVVEEALREKPFRRLSEKDVEYDGPRPRK</sequence>
<comment type="caution">
    <text evidence="5">The sequence shown here is derived from an EMBL/GenBank/DDBJ whole genome shotgun (WGS) entry which is preliminary data.</text>
</comment>
<dbReference type="SUPFAM" id="SSF48256">
    <property type="entry name" value="Citrate synthase"/>
    <property type="match status" value="1"/>
</dbReference>
<organism evidence="5 6">
    <name type="scientific">Candidatus Curtissbacteria bacterium RIFCSPLOWO2_01_FULL_42_50</name>
    <dbReference type="NCBI Taxonomy" id="1797730"/>
    <lineage>
        <taxon>Bacteria</taxon>
        <taxon>Candidatus Curtissiibacteriota</taxon>
    </lineage>
</organism>
<dbReference type="InterPro" id="IPR036969">
    <property type="entry name" value="Citrate_synthase_sf"/>
</dbReference>
<dbReference type="InterPro" id="IPR016143">
    <property type="entry name" value="Citrate_synth-like_sm_a-sub"/>
</dbReference>
<dbReference type="NCBIfam" id="NF004869">
    <property type="entry name" value="PRK06224.1-6"/>
    <property type="match status" value="1"/>
</dbReference>
<dbReference type="GO" id="GO:0036440">
    <property type="term" value="F:citrate synthase activity"/>
    <property type="evidence" value="ECO:0007669"/>
    <property type="project" value="UniProtKB-EC"/>
</dbReference>
<dbReference type="EC" id="2.3.3.16" evidence="3"/>
<evidence type="ECO:0000256" key="1">
    <source>
        <dbReference type="ARBA" id="ARBA00005163"/>
    </source>
</evidence>
<evidence type="ECO:0000256" key="2">
    <source>
        <dbReference type="ARBA" id="ARBA00010566"/>
    </source>
</evidence>
<dbReference type="UniPathway" id="UPA00223"/>
<dbReference type="GO" id="GO:0006099">
    <property type="term" value="P:tricarboxylic acid cycle"/>
    <property type="evidence" value="ECO:0007669"/>
    <property type="project" value="UniProtKB-UniPathway"/>
</dbReference>
<dbReference type="GO" id="GO:0005975">
    <property type="term" value="P:carbohydrate metabolic process"/>
    <property type="evidence" value="ECO:0007669"/>
    <property type="project" value="TreeGrafter"/>
</dbReference>
<dbReference type="Gene3D" id="1.10.230.10">
    <property type="entry name" value="Cytochrome P450-Terp, domain 2"/>
    <property type="match status" value="1"/>
</dbReference>
<comment type="pathway">
    <text evidence="1">Carbohydrate metabolism; tricarboxylic acid cycle.</text>
</comment>
<dbReference type="Pfam" id="PF00285">
    <property type="entry name" value="Citrate_synt"/>
    <property type="match status" value="1"/>
</dbReference>
<dbReference type="EMBL" id="MFBT01000005">
    <property type="protein sequence ID" value="OGE00157.1"/>
    <property type="molecule type" value="Genomic_DNA"/>
</dbReference>
<dbReference type="PANTHER" id="PTHR11739:SF4">
    <property type="entry name" value="CITRATE SYNTHASE, PEROXISOMAL"/>
    <property type="match status" value="1"/>
</dbReference>
<evidence type="ECO:0000256" key="4">
    <source>
        <dbReference type="ARBA" id="ARBA00022679"/>
    </source>
</evidence>
<dbReference type="Gene3D" id="1.10.580.10">
    <property type="entry name" value="Citrate Synthase, domain 1"/>
    <property type="match status" value="1"/>
</dbReference>
<comment type="similarity">
    <text evidence="2">Belongs to the citrate synthase family.</text>
</comment>
<protein>
    <recommendedName>
        <fullName evidence="3">citrate synthase (unknown stereospecificity)</fullName>
        <ecNumber evidence="3">2.3.3.16</ecNumber>
    </recommendedName>
</protein>
<reference evidence="5 6" key="1">
    <citation type="journal article" date="2016" name="Nat. Commun.">
        <title>Thousands of microbial genomes shed light on interconnected biogeochemical processes in an aquifer system.</title>
        <authorList>
            <person name="Anantharaman K."/>
            <person name="Brown C.T."/>
            <person name="Hug L.A."/>
            <person name="Sharon I."/>
            <person name="Castelle C.J."/>
            <person name="Probst A.J."/>
            <person name="Thomas B.C."/>
            <person name="Singh A."/>
            <person name="Wilkins M.J."/>
            <person name="Karaoz U."/>
            <person name="Brodie E.L."/>
            <person name="Williams K.H."/>
            <person name="Hubbard S.S."/>
            <person name="Banfield J.F."/>
        </authorList>
    </citation>
    <scope>NUCLEOTIDE SEQUENCE [LARGE SCALE GENOMIC DNA]</scope>
</reference>
<dbReference type="InterPro" id="IPR002020">
    <property type="entry name" value="Citrate_synthase"/>
</dbReference>